<dbReference type="InterPro" id="IPR010065">
    <property type="entry name" value="AA_ABC_transptr_permease_3TM"/>
</dbReference>
<dbReference type="GO" id="GO:0006865">
    <property type="term" value="P:amino acid transport"/>
    <property type="evidence" value="ECO:0007669"/>
    <property type="project" value="TreeGrafter"/>
</dbReference>
<sequence>MNYHWNFGIFLEQVKSGDETYLDWLITGLGWTLAVSLTAWLLALCIGIAVGALRTTPSRLLALLATAWVELFRNIPLLVQMFLWFFVVPEFLPRDWSLWVKQDMPAKEFVTAALCLGFFTSARVAEQVRAGVGSLPRGQRDASLALGFTLPQTYRHVILPQALRIVIPPLTSEFMNVFKNSSVAFAIGVLELTFQARQMQEDSEQGIETYLAVTLLYFICAFAANRGMAWIEAKSRVPGLIARTG</sequence>
<evidence type="ECO:0000256" key="4">
    <source>
        <dbReference type="ARBA" id="ARBA00022475"/>
    </source>
</evidence>
<dbReference type="KEGG" id="shd:SUTH_00064"/>
<dbReference type="RefSeq" id="WP_041096191.1">
    <property type="nucleotide sequence ID" value="NZ_AP012547.1"/>
</dbReference>
<feature type="domain" description="ABC transmembrane type-1" evidence="9">
    <location>
        <begin position="29"/>
        <end position="228"/>
    </location>
</feature>
<dbReference type="Gene3D" id="1.10.3720.10">
    <property type="entry name" value="MetI-like"/>
    <property type="match status" value="1"/>
</dbReference>
<dbReference type="GO" id="GO:0022857">
    <property type="term" value="F:transmembrane transporter activity"/>
    <property type="evidence" value="ECO:0007669"/>
    <property type="project" value="InterPro"/>
</dbReference>
<evidence type="ECO:0000313" key="10">
    <source>
        <dbReference type="EMBL" id="BAO27884.1"/>
    </source>
</evidence>
<dbReference type="SUPFAM" id="SSF161098">
    <property type="entry name" value="MetI-like"/>
    <property type="match status" value="1"/>
</dbReference>
<evidence type="ECO:0000256" key="6">
    <source>
        <dbReference type="ARBA" id="ARBA00022989"/>
    </source>
</evidence>
<dbReference type="HOGENOM" id="CLU_019602_1_3_4"/>
<keyword evidence="5 8" id="KW-0812">Transmembrane</keyword>
<dbReference type="Pfam" id="PF00528">
    <property type="entry name" value="BPD_transp_1"/>
    <property type="match status" value="1"/>
</dbReference>
<dbReference type="STRING" id="1223802.SUTH_00064"/>
<keyword evidence="3 8" id="KW-0813">Transport</keyword>
<dbReference type="NCBIfam" id="TIGR01726">
    <property type="entry name" value="HEQRo_perm_3TM"/>
    <property type="match status" value="1"/>
</dbReference>
<reference evidence="10 11" key="1">
    <citation type="journal article" date="2014" name="Syst. Appl. Microbiol.">
        <title>Complete genomes of freshwater sulfur oxidizers Sulfuricella denitrificans skB26 and Sulfuritalea hydrogenivorans sk43H: genetic insights into the sulfur oxidation pathway of betaproteobacteria.</title>
        <authorList>
            <person name="Watanabe T."/>
            <person name="Kojima H."/>
            <person name="Fukui M."/>
        </authorList>
    </citation>
    <scope>NUCLEOTIDE SEQUENCE [LARGE SCALE GENOMIC DNA]</scope>
    <source>
        <strain evidence="10">DSM22779</strain>
    </source>
</reference>
<comment type="similarity">
    <text evidence="2">Belongs to the binding-protein-dependent transport system permease family. HisMQ subfamily.</text>
</comment>
<name>W0S9M6_9PROT</name>
<keyword evidence="6 8" id="KW-1133">Transmembrane helix</keyword>
<evidence type="ECO:0000256" key="5">
    <source>
        <dbReference type="ARBA" id="ARBA00022692"/>
    </source>
</evidence>
<dbReference type="Proteomes" id="UP000031637">
    <property type="component" value="Chromosome"/>
</dbReference>
<dbReference type="PANTHER" id="PTHR30614">
    <property type="entry name" value="MEMBRANE COMPONENT OF AMINO ACID ABC TRANSPORTER"/>
    <property type="match status" value="1"/>
</dbReference>
<dbReference type="InterPro" id="IPR035906">
    <property type="entry name" value="MetI-like_sf"/>
</dbReference>
<dbReference type="PROSITE" id="PS50928">
    <property type="entry name" value="ABC_TM1"/>
    <property type="match status" value="1"/>
</dbReference>
<proteinExistence type="inferred from homology"/>
<dbReference type="InterPro" id="IPR043429">
    <property type="entry name" value="ArtM/GltK/GlnP/TcyL/YhdX-like"/>
</dbReference>
<feature type="transmembrane region" description="Helical" evidence="8">
    <location>
        <begin position="60"/>
        <end position="87"/>
    </location>
</feature>
<dbReference type="GO" id="GO:0043190">
    <property type="term" value="C:ATP-binding cassette (ABC) transporter complex"/>
    <property type="evidence" value="ECO:0007669"/>
    <property type="project" value="InterPro"/>
</dbReference>
<dbReference type="CDD" id="cd06261">
    <property type="entry name" value="TM_PBP2"/>
    <property type="match status" value="1"/>
</dbReference>
<dbReference type="OrthoDB" id="6534575at2"/>
<evidence type="ECO:0000256" key="3">
    <source>
        <dbReference type="ARBA" id="ARBA00022448"/>
    </source>
</evidence>
<evidence type="ECO:0000256" key="8">
    <source>
        <dbReference type="RuleBase" id="RU363032"/>
    </source>
</evidence>
<gene>
    <name evidence="10" type="ORF">SUTH_00064</name>
</gene>
<dbReference type="AlphaFoldDB" id="W0S9M6"/>
<keyword evidence="4" id="KW-1003">Cell membrane</keyword>
<feature type="transmembrane region" description="Helical" evidence="8">
    <location>
        <begin position="29"/>
        <end position="53"/>
    </location>
</feature>
<evidence type="ECO:0000256" key="1">
    <source>
        <dbReference type="ARBA" id="ARBA00004429"/>
    </source>
</evidence>
<keyword evidence="11" id="KW-1185">Reference proteome</keyword>
<evidence type="ECO:0000313" key="11">
    <source>
        <dbReference type="Proteomes" id="UP000031637"/>
    </source>
</evidence>
<dbReference type="EMBL" id="AP012547">
    <property type="protein sequence ID" value="BAO27884.1"/>
    <property type="molecule type" value="Genomic_DNA"/>
</dbReference>
<protein>
    <submittedName>
        <fullName evidence="10">Glutamate/aspartate ABC transporter permease</fullName>
    </submittedName>
</protein>
<dbReference type="InterPro" id="IPR000515">
    <property type="entry name" value="MetI-like"/>
</dbReference>
<evidence type="ECO:0000256" key="7">
    <source>
        <dbReference type="ARBA" id="ARBA00023136"/>
    </source>
</evidence>
<comment type="subcellular location">
    <subcellularLocation>
        <location evidence="1">Cell inner membrane</location>
        <topology evidence="1">Multi-pass membrane protein</topology>
    </subcellularLocation>
    <subcellularLocation>
        <location evidence="8">Cell membrane</location>
        <topology evidence="8">Multi-pass membrane protein</topology>
    </subcellularLocation>
</comment>
<evidence type="ECO:0000259" key="9">
    <source>
        <dbReference type="PROSITE" id="PS50928"/>
    </source>
</evidence>
<evidence type="ECO:0000256" key="2">
    <source>
        <dbReference type="ARBA" id="ARBA00010072"/>
    </source>
</evidence>
<dbReference type="PANTHER" id="PTHR30614:SF42">
    <property type="entry name" value="GLUTAMATE_ASPARTATE IMPORT PERMEASE PROTEIN GLTJ"/>
    <property type="match status" value="1"/>
</dbReference>
<keyword evidence="7 8" id="KW-0472">Membrane</keyword>
<organism evidence="10 11">
    <name type="scientific">Sulfuritalea hydrogenivorans sk43H</name>
    <dbReference type="NCBI Taxonomy" id="1223802"/>
    <lineage>
        <taxon>Bacteria</taxon>
        <taxon>Pseudomonadati</taxon>
        <taxon>Pseudomonadota</taxon>
        <taxon>Betaproteobacteria</taxon>
        <taxon>Nitrosomonadales</taxon>
        <taxon>Sterolibacteriaceae</taxon>
        <taxon>Sulfuritalea</taxon>
    </lineage>
</organism>
<accession>W0S9M6</accession>